<reference evidence="13 14" key="1">
    <citation type="submission" date="2018-05" db="EMBL/GenBank/DDBJ databases">
        <title>Comparative genomic sequence analysis between strain HN4 and CCM 8460T (Falsochrobactrum ovis) will provide more evidence to prove that HN4 is a new species of Falsochrobactrum.</title>
        <authorList>
            <person name="Lyu W."/>
            <person name="Sun L."/>
            <person name="Yao L."/>
        </authorList>
    </citation>
    <scope>NUCLEOTIDE SEQUENCE [LARGE SCALE GENOMIC DNA]</scope>
    <source>
        <strain evidence="13 14">HN4</strain>
    </source>
</reference>
<dbReference type="InterPro" id="IPR014033">
    <property type="entry name" value="Arginase"/>
</dbReference>
<evidence type="ECO:0000256" key="5">
    <source>
        <dbReference type="ARBA" id="ARBA00022723"/>
    </source>
</evidence>
<evidence type="ECO:0000256" key="7">
    <source>
        <dbReference type="ARBA" id="ARBA00023211"/>
    </source>
</evidence>
<dbReference type="GO" id="GO:0006525">
    <property type="term" value="P:arginine metabolic process"/>
    <property type="evidence" value="ECO:0007669"/>
    <property type="project" value="UniProtKB-KW"/>
</dbReference>
<evidence type="ECO:0000313" key="14">
    <source>
        <dbReference type="Proteomes" id="UP000245865"/>
    </source>
</evidence>
<evidence type="ECO:0000313" key="13">
    <source>
        <dbReference type="EMBL" id="PWL17143.1"/>
    </source>
</evidence>
<dbReference type="GO" id="GO:0000050">
    <property type="term" value="P:urea cycle"/>
    <property type="evidence" value="ECO:0007669"/>
    <property type="project" value="UniProtKB-UniPathway"/>
</dbReference>
<comment type="caution">
    <text evidence="13">The sequence shown here is derived from an EMBL/GenBank/DDBJ whole genome shotgun (WGS) entry which is preliminary data.</text>
</comment>
<dbReference type="PROSITE" id="PS51409">
    <property type="entry name" value="ARGINASE_2"/>
    <property type="match status" value="1"/>
</dbReference>
<dbReference type="InterPro" id="IPR006035">
    <property type="entry name" value="Ureohydrolase"/>
</dbReference>
<gene>
    <name evidence="13" type="primary">rocF</name>
    <name evidence="13" type="ORF">DKP76_14040</name>
</gene>
<dbReference type="PANTHER" id="PTHR43782">
    <property type="entry name" value="ARGINASE"/>
    <property type="match status" value="1"/>
</dbReference>
<dbReference type="GO" id="GO:0004053">
    <property type="term" value="F:arginase activity"/>
    <property type="evidence" value="ECO:0007669"/>
    <property type="project" value="UniProtKB-UniRule"/>
</dbReference>
<dbReference type="Gene3D" id="3.40.800.10">
    <property type="entry name" value="Ureohydrolase domain"/>
    <property type="match status" value="1"/>
</dbReference>
<dbReference type="InterPro" id="IPR023696">
    <property type="entry name" value="Ureohydrolase_dom_sf"/>
</dbReference>
<comment type="pathway">
    <text evidence="1">Nitrogen metabolism; urea cycle; L-ornithine and urea from L-arginine: step 1/1.</text>
</comment>
<accession>A0A316JDK2</accession>
<keyword evidence="14" id="KW-1185">Reference proteome</keyword>
<name>A0A316JDK2_9HYPH</name>
<dbReference type="InterPro" id="IPR020855">
    <property type="entry name" value="Ureohydrolase_Mn_BS"/>
</dbReference>
<dbReference type="PROSITE" id="PS01053">
    <property type="entry name" value="ARGINASE_1"/>
    <property type="match status" value="1"/>
</dbReference>
<dbReference type="SUPFAM" id="SSF52768">
    <property type="entry name" value="Arginase/deacetylase"/>
    <property type="match status" value="1"/>
</dbReference>
<dbReference type="EC" id="3.5.3.1" evidence="2 9"/>
<dbReference type="GO" id="GO:0030145">
    <property type="term" value="F:manganese ion binding"/>
    <property type="evidence" value="ECO:0007669"/>
    <property type="project" value="TreeGrafter"/>
</dbReference>
<evidence type="ECO:0000256" key="4">
    <source>
        <dbReference type="ARBA" id="ARBA00022503"/>
    </source>
</evidence>
<dbReference type="PRINTS" id="PR00116">
    <property type="entry name" value="ARGINASE"/>
</dbReference>
<dbReference type="RefSeq" id="WP_109707425.1">
    <property type="nucleotide sequence ID" value="NZ_QGDB01000005.1"/>
</dbReference>
<dbReference type="EMBL" id="QGDB01000005">
    <property type="protein sequence ID" value="PWL17143.1"/>
    <property type="molecule type" value="Genomic_DNA"/>
</dbReference>
<keyword evidence="7 12" id="KW-0464">Manganese</keyword>
<dbReference type="PANTHER" id="PTHR43782:SF3">
    <property type="entry name" value="ARGINASE"/>
    <property type="match status" value="1"/>
</dbReference>
<comment type="catalytic activity">
    <reaction evidence="8 12">
        <text>L-arginine + H2O = urea + L-ornithine</text>
        <dbReference type="Rhea" id="RHEA:20569"/>
        <dbReference type="ChEBI" id="CHEBI:15377"/>
        <dbReference type="ChEBI" id="CHEBI:16199"/>
        <dbReference type="ChEBI" id="CHEBI:32682"/>
        <dbReference type="ChEBI" id="CHEBI:46911"/>
        <dbReference type="EC" id="3.5.3.1"/>
    </reaction>
</comment>
<organism evidence="13 14">
    <name type="scientific">Falsochrobactrum shanghaiense</name>
    <dbReference type="NCBI Taxonomy" id="2201899"/>
    <lineage>
        <taxon>Bacteria</taxon>
        <taxon>Pseudomonadati</taxon>
        <taxon>Pseudomonadota</taxon>
        <taxon>Alphaproteobacteria</taxon>
        <taxon>Hyphomicrobiales</taxon>
        <taxon>Brucellaceae</taxon>
        <taxon>Falsochrobactrum</taxon>
    </lineage>
</organism>
<dbReference type="CDD" id="cd09989">
    <property type="entry name" value="Arginase"/>
    <property type="match status" value="1"/>
</dbReference>
<sequence>MHCKILGLPVQEGTGRLGCNMGPDAYRAAGIAEAIRELGHGFTDLGNLAPAARHPRSHPNPAIKSLPEAVAWIEAISEAAYRESEEGFPIFLGGDHLLAAGTVPGIARRAAEKNRKQFVLWLDAHTDFHTLETTDSGNLHGTPVAYFTGQKGFADYFPPLAAAIDPSNACMMGIRSVDPAERAAIQKTKVSVFDMRLIDEHGVAALLRRFLERVKSENGLLHVSLDVDFLDPSIAPAVGTTVPGGATFREAHLIMEMLHDSELVTSLDLVELNPFLDERGRTATVMVDLMASLLGRSVMDRPTRSY</sequence>
<keyword evidence="5 12" id="KW-0479">Metal-binding</keyword>
<comment type="similarity">
    <text evidence="10 11">Belongs to the arginase family.</text>
</comment>
<evidence type="ECO:0000256" key="2">
    <source>
        <dbReference type="ARBA" id="ARBA00012168"/>
    </source>
</evidence>
<dbReference type="AlphaFoldDB" id="A0A316JDK2"/>
<dbReference type="FunFam" id="3.40.800.10:FF:000012">
    <property type="entry name" value="Arginase"/>
    <property type="match status" value="1"/>
</dbReference>
<evidence type="ECO:0000256" key="11">
    <source>
        <dbReference type="RuleBase" id="RU003684"/>
    </source>
</evidence>
<evidence type="ECO:0000256" key="3">
    <source>
        <dbReference type="ARBA" id="ARBA00018123"/>
    </source>
</evidence>
<dbReference type="UniPathway" id="UPA00158">
    <property type="reaction ID" value="UER00270"/>
</dbReference>
<evidence type="ECO:0000256" key="1">
    <source>
        <dbReference type="ARBA" id="ARBA00005098"/>
    </source>
</evidence>
<protein>
    <recommendedName>
        <fullName evidence="3 9">Arginase</fullName>
        <ecNumber evidence="2 9">3.5.3.1</ecNumber>
    </recommendedName>
</protein>
<evidence type="ECO:0000256" key="9">
    <source>
        <dbReference type="NCBIfam" id="TIGR01229"/>
    </source>
</evidence>
<dbReference type="OrthoDB" id="9788689at2"/>
<dbReference type="Pfam" id="PF00491">
    <property type="entry name" value="Arginase"/>
    <property type="match status" value="1"/>
</dbReference>
<keyword evidence="4 12" id="KW-0056">Arginine metabolism</keyword>
<evidence type="ECO:0000256" key="8">
    <source>
        <dbReference type="ARBA" id="ARBA00047391"/>
    </source>
</evidence>
<evidence type="ECO:0000256" key="6">
    <source>
        <dbReference type="ARBA" id="ARBA00022801"/>
    </source>
</evidence>
<proteinExistence type="inferred from homology"/>
<comment type="cofactor">
    <cofactor evidence="12">
        <name>Mn(2+)</name>
        <dbReference type="ChEBI" id="CHEBI:29035"/>
    </cofactor>
    <text evidence="12">Binds 2 manganese ions per subunit.</text>
</comment>
<dbReference type="Proteomes" id="UP000245865">
    <property type="component" value="Unassembled WGS sequence"/>
</dbReference>
<evidence type="ECO:0000256" key="10">
    <source>
        <dbReference type="PROSITE-ProRule" id="PRU00742"/>
    </source>
</evidence>
<dbReference type="GO" id="GO:0005737">
    <property type="term" value="C:cytoplasm"/>
    <property type="evidence" value="ECO:0007669"/>
    <property type="project" value="TreeGrafter"/>
</dbReference>
<evidence type="ECO:0000256" key="12">
    <source>
        <dbReference type="RuleBase" id="RU361159"/>
    </source>
</evidence>
<dbReference type="NCBIfam" id="TIGR01229">
    <property type="entry name" value="rocF_arginase"/>
    <property type="match status" value="1"/>
</dbReference>
<keyword evidence="6 11" id="KW-0378">Hydrolase</keyword>